<gene>
    <name evidence="6" type="ORF">NDM98_12845</name>
</gene>
<evidence type="ECO:0000313" key="7">
    <source>
        <dbReference type="Proteomes" id="UP001203665"/>
    </source>
</evidence>
<dbReference type="EMBL" id="JAMQJY010000001">
    <property type="protein sequence ID" value="MCM2676296.1"/>
    <property type="molecule type" value="Genomic_DNA"/>
</dbReference>
<feature type="domain" description="HTH araC/xylS-type" evidence="4">
    <location>
        <begin position="165"/>
        <end position="263"/>
    </location>
</feature>
<organism evidence="6 7">
    <name type="scientific">Alkalicoccobacillus plakortidis</name>
    <dbReference type="NCBI Taxonomy" id="444060"/>
    <lineage>
        <taxon>Bacteria</taxon>
        <taxon>Bacillati</taxon>
        <taxon>Bacillota</taxon>
        <taxon>Bacilli</taxon>
        <taxon>Bacillales</taxon>
        <taxon>Bacillaceae</taxon>
        <taxon>Alkalicoccobacillus</taxon>
    </lineage>
</organism>
<accession>A0ABT0XK67</accession>
<dbReference type="PROSITE" id="PS01124">
    <property type="entry name" value="HTH_ARAC_FAMILY_2"/>
    <property type="match status" value="1"/>
</dbReference>
<keyword evidence="3" id="KW-0804">Transcription</keyword>
<reference evidence="6" key="1">
    <citation type="submission" date="2022-06" db="EMBL/GenBank/DDBJ databases">
        <title>Alkalicoccobacillus porphyridii sp. nov., isolated from a marine red alga, Porphyridium purpureum and reclassification of Shouchella plakortidis and Shouchella gibsonii as Alkalicoccobacillus plakortidis comb. nov. and Alkalicoccobacillus gibsonii comb. nov.</title>
        <authorList>
            <person name="Kim K.H."/>
            <person name="Lee J.K."/>
            <person name="Han D.M."/>
            <person name="Baek J.H."/>
            <person name="Jeon C.O."/>
        </authorList>
    </citation>
    <scope>NUCLEOTIDE SEQUENCE</scope>
    <source>
        <strain evidence="6">DSM 19153</strain>
    </source>
</reference>
<keyword evidence="1" id="KW-0805">Transcription regulation</keyword>
<dbReference type="Gene3D" id="1.10.10.60">
    <property type="entry name" value="Homeodomain-like"/>
    <property type="match status" value="2"/>
</dbReference>
<proteinExistence type="predicted"/>
<dbReference type="InterPro" id="IPR018060">
    <property type="entry name" value="HTH_AraC"/>
</dbReference>
<dbReference type="RefSeq" id="WP_251608243.1">
    <property type="nucleotide sequence ID" value="NZ_JAMQJY010000001.1"/>
</dbReference>
<dbReference type="InterPro" id="IPR002491">
    <property type="entry name" value="ABC_transptr_periplasmic_BD"/>
</dbReference>
<dbReference type="PANTHER" id="PTHR43280">
    <property type="entry name" value="ARAC-FAMILY TRANSCRIPTIONAL REGULATOR"/>
    <property type="match status" value="1"/>
</dbReference>
<dbReference type="Proteomes" id="UP001203665">
    <property type="component" value="Unassembled WGS sequence"/>
</dbReference>
<name>A0ABT0XK67_9BACI</name>
<keyword evidence="7" id="KW-1185">Reference proteome</keyword>
<evidence type="ECO:0000256" key="2">
    <source>
        <dbReference type="ARBA" id="ARBA00023125"/>
    </source>
</evidence>
<dbReference type="SUPFAM" id="SSF53807">
    <property type="entry name" value="Helical backbone' metal receptor"/>
    <property type="match status" value="1"/>
</dbReference>
<dbReference type="InterPro" id="IPR009057">
    <property type="entry name" value="Homeodomain-like_sf"/>
</dbReference>
<protein>
    <submittedName>
        <fullName evidence="6">Helix-turn-helix domain-containing protein</fullName>
    </submittedName>
</protein>
<evidence type="ECO:0000313" key="6">
    <source>
        <dbReference type="EMBL" id="MCM2676296.1"/>
    </source>
</evidence>
<dbReference type="SMART" id="SM00342">
    <property type="entry name" value="HTH_ARAC"/>
    <property type="match status" value="1"/>
</dbReference>
<dbReference type="PANTHER" id="PTHR43280:SF28">
    <property type="entry name" value="HTH-TYPE TRANSCRIPTIONAL ACTIVATOR RHAS"/>
    <property type="match status" value="1"/>
</dbReference>
<evidence type="ECO:0000259" key="5">
    <source>
        <dbReference type="PROSITE" id="PS50983"/>
    </source>
</evidence>
<evidence type="ECO:0000256" key="3">
    <source>
        <dbReference type="ARBA" id="ARBA00023163"/>
    </source>
</evidence>
<dbReference type="PROSITE" id="PS50983">
    <property type="entry name" value="FE_B12_PBP"/>
    <property type="match status" value="1"/>
</dbReference>
<dbReference type="Pfam" id="PF12833">
    <property type="entry name" value="HTH_18"/>
    <property type="match status" value="1"/>
</dbReference>
<evidence type="ECO:0000259" key="4">
    <source>
        <dbReference type="PROSITE" id="PS01124"/>
    </source>
</evidence>
<feature type="domain" description="Fe/B12 periplasmic-binding" evidence="5">
    <location>
        <begin position="269"/>
        <end position="370"/>
    </location>
</feature>
<dbReference type="Gene3D" id="3.40.50.1980">
    <property type="entry name" value="Nitrogenase molybdenum iron protein domain"/>
    <property type="match status" value="1"/>
</dbReference>
<dbReference type="SUPFAM" id="SSF46689">
    <property type="entry name" value="Homeodomain-like"/>
    <property type="match status" value="2"/>
</dbReference>
<keyword evidence="2" id="KW-0238">DNA-binding</keyword>
<sequence>MTFNDNIKNELSSYVYKLESVTYFDSQKSIMQTPSHHSFILFKESIGQIELNGTNYSINEDSVFFSHANNHKKQEIHFTERLQGYHFQFYSLIDQVAGEYKQSPLSCPQKLYTTQHSLLQTKAEEIFNLQDHDKMMANILFQKWIYTVFNELQTGQSLSIEQLIHKSREYINTHYHLEITRDQLAQMTGLNVDYYSRKFKQYFQKSPITYLNDVRLWQAKQRLIQTNEPIRSIAKQVGFTDEFYFSRKFKTKEGYSPTFYINKLKQSRRLASLNHVVTGHSLALGIEPYAAIRNQSFPLTSEIEHTLSIGNEYPDLERLLTVKPELIVRCAPADQKQTNKDELYHHIAPTVTLSFQDSLEKEFRYYGSFT</sequence>
<comment type="caution">
    <text evidence="6">The sequence shown here is derived from an EMBL/GenBank/DDBJ whole genome shotgun (WGS) entry which is preliminary data.</text>
</comment>
<evidence type="ECO:0000256" key="1">
    <source>
        <dbReference type="ARBA" id="ARBA00023015"/>
    </source>
</evidence>